<gene>
    <name evidence="1" type="ORF">LOAG_11996</name>
</gene>
<dbReference type="KEGG" id="loa:LOAG_11996"/>
<name>A0A1S0TMJ6_LOALO</name>
<protein>
    <submittedName>
        <fullName evidence="1">Uncharacterized protein</fullName>
    </submittedName>
</protein>
<organism evidence="1">
    <name type="scientific">Loa loa</name>
    <name type="common">Eye worm</name>
    <name type="synonym">Filaria loa</name>
    <dbReference type="NCBI Taxonomy" id="7209"/>
    <lineage>
        <taxon>Eukaryota</taxon>
        <taxon>Metazoa</taxon>
        <taxon>Ecdysozoa</taxon>
        <taxon>Nematoda</taxon>
        <taxon>Chromadorea</taxon>
        <taxon>Rhabditida</taxon>
        <taxon>Spirurina</taxon>
        <taxon>Spiruromorpha</taxon>
        <taxon>Filarioidea</taxon>
        <taxon>Onchocercidae</taxon>
        <taxon>Loa</taxon>
    </lineage>
</organism>
<dbReference type="AlphaFoldDB" id="A0A1S0TMJ6"/>
<dbReference type="CTD" id="9949456"/>
<sequence length="144" mass="16826">MRFKAATFVVSGTRTKSNCYLIIYDSFSERKAFFPRIPKHLGFDESMCLFQTEASVCCRIFPLRTRLEYCTGSVKEEEENNHIEILAHRPDLIANRTDLNKQYISSTLEKYLQKSSATERLGLAELRQNGDRRHEDRPNAFHFL</sequence>
<dbReference type="OrthoDB" id="10599007at2759"/>
<reference evidence="1" key="1">
    <citation type="submission" date="2012-04" db="EMBL/GenBank/DDBJ databases">
        <title>The Genome Sequence of Loa loa.</title>
        <authorList>
            <consortium name="The Broad Institute Genome Sequencing Platform"/>
            <consortium name="Broad Institute Genome Sequencing Center for Infectious Disease"/>
            <person name="Nutman T.B."/>
            <person name="Fink D.L."/>
            <person name="Russ C."/>
            <person name="Young S."/>
            <person name="Zeng Q."/>
            <person name="Gargeya S."/>
            <person name="Alvarado L."/>
            <person name="Berlin A."/>
            <person name="Chapman S.B."/>
            <person name="Chen Z."/>
            <person name="Freedman E."/>
            <person name="Gellesch M."/>
            <person name="Goldberg J."/>
            <person name="Griggs A."/>
            <person name="Gujja S."/>
            <person name="Heilman E.R."/>
            <person name="Heiman D."/>
            <person name="Howarth C."/>
            <person name="Mehta T."/>
            <person name="Neiman D."/>
            <person name="Pearson M."/>
            <person name="Roberts A."/>
            <person name="Saif S."/>
            <person name="Shea T."/>
            <person name="Shenoy N."/>
            <person name="Sisk P."/>
            <person name="Stolte C."/>
            <person name="Sykes S."/>
            <person name="White J."/>
            <person name="Yandava C."/>
            <person name="Haas B."/>
            <person name="Henn M.R."/>
            <person name="Nusbaum C."/>
            <person name="Birren B."/>
        </authorList>
    </citation>
    <scope>NUCLEOTIDE SEQUENCE [LARGE SCALE GENOMIC DNA]</scope>
</reference>
<evidence type="ECO:0000313" key="1">
    <source>
        <dbReference type="EMBL" id="EFO16511.1"/>
    </source>
</evidence>
<dbReference type="InParanoid" id="A0A1S0TMJ6"/>
<proteinExistence type="predicted"/>
<dbReference type="GeneID" id="9949456"/>
<dbReference type="EMBL" id="JH712178">
    <property type="protein sequence ID" value="EFO16511.1"/>
    <property type="molecule type" value="Genomic_DNA"/>
</dbReference>
<dbReference type="RefSeq" id="XP_003147558.1">
    <property type="nucleotide sequence ID" value="XM_003147510.1"/>
</dbReference>
<accession>A0A1S0TMJ6</accession>